<organism evidence="2 3">
    <name type="scientific">Puniceicoccus vermicola</name>
    <dbReference type="NCBI Taxonomy" id="388746"/>
    <lineage>
        <taxon>Bacteria</taxon>
        <taxon>Pseudomonadati</taxon>
        <taxon>Verrucomicrobiota</taxon>
        <taxon>Opitutia</taxon>
        <taxon>Puniceicoccales</taxon>
        <taxon>Puniceicoccaceae</taxon>
        <taxon>Puniceicoccus</taxon>
    </lineage>
</organism>
<evidence type="ECO:0000256" key="1">
    <source>
        <dbReference type="HAMAP-Rule" id="MF_02243"/>
    </source>
</evidence>
<name>A0A7X1B2B0_9BACT</name>
<accession>A0A7X1B2B0</accession>
<comment type="function">
    <text evidence="1">Catalyzes the epimerization of D-tagaturonate (D-TagA) to D-fructuronate (D-FruA).</text>
</comment>
<protein>
    <recommendedName>
        <fullName evidence="1">Tagaturonate/fructuronate epimerase</fullName>
        <shortName evidence="1">D-TagA/D-FruA epimerase</shortName>
        <ecNumber evidence="1">5.1.2.7</ecNumber>
    </recommendedName>
</protein>
<feature type="binding site" evidence="1">
    <location>
        <position position="80"/>
    </location>
    <ligand>
        <name>a divalent metal cation</name>
        <dbReference type="ChEBI" id="CHEBI:60240"/>
    </ligand>
</feature>
<dbReference type="Pfam" id="PF16257">
    <property type="entry name" value="UxaE"/>
    <property type="match status" value="1"/>
</dbReference>
<comment type="catalytic activity">
    <reaction evidence="1">
        <text>keto-D-tagaturonate = keto-D-fructuronate</text>
        <dbReference type="Rhea" id="RHEA:51656"/>
        <dbReference type="ChEBI" id="CHEBI:17886"/>
        <dbReference type="ChEBI" id="CHEBI:59881"/>
        <dbReference type="EC" id="5.1.2.7"/>
    </reaction>
</comment>
<comment type="similarity">
    <text evidence="1">Belongs to the UxaE family.</text>
</comment>
<dbReference type="AlphaFoldDB" id="A0A7X1B2B0"/>
<sequence length="415" mass="45727">MKTIEPYTFGMGDRFGHQGEAQLKAVLQARESGIEVFPTWNKSYREHSIVGTEPQSLRDEADAAVKALKWEESYYVDADHIRMETVGDFLAGSNFFTLDVADYVGETPDEAKLEKWLDSLDPYYGTLSIEGLKEPLLLSREAASEAGKQYFSAIAKAGELYRHIESQKSDSPFVTEVSIDETDQPQGPADIFYLLSMMAGEKIPVQTVAPKFTGRFNKGVDYVGDLAQFETEFHADLCIIAFAVRTFGLPETLKISVHSGSDKFSLYPIINRLIKKHGAGLHVKTAGTTWLEEVIGLARAGGEGLAIAKEIYAGGIENFEALTAPYSTVIDIDTAKLPSVDEVNGWTSEQFVAALEHDLSNSDYNLHLRQLIHVAFKVAAKMGDRYTDALKANAEVIGAGVTKNLFERHMVPILG</sequence>
<evidence type="ECO:0000313" key="2">
    <source>
        <dbReference type="EMBL" id="MBC2604321.1"/>
    </source>
</evidence>
<dbReference type="EC" id="5.1.2.7" evidence="1"/>
<keyword evidence="1" id="KW-0479">Metal-binding</keyword>
<dbReference type="HAMAP" id="MF_02243">
    <property type="entry name" value="UxaE"/>
    <property type="match status" value="1"/>
</dbReference>
<evidence type="ECO:0000313" key="3">
    <source>
        <dbReference type="Proteomes" id="UP000525652"/>
    </source>
</evidence>
<feature type="active site" description="Proton acceptor" evidence="1">
    <location>
        <position position="79"/>
    </location>
</feature>
<gene>
    <name evidence="1" type="primary">uxaE</name>
    <name evidence="2" type="ORF">H5P30_21285</name>
</gene>
<dbReference type="RefSeq" id="WP_185694934.1">
    <property type="nucleotide sequence ID" value="NZ_JACHVA010000143.1"/>
</dbReference>
<feature type="binding site" evidence="1">
    <location>
        <position position="258"/>
    </location>
    <ligand>
        <name>a divalent metal cation</name>
        <dbReference type="ChEBI" id="CHEBI:60240"/>
    </ligand>
</feature>
<feature type="binding site" evidence="1">
    <location>
        <position position="218"/>
    </location>
    <ligand>
        <name>a divalent metal cation</name>
        <dbReference type="ChEBI" id="CHEBI:60240"/>
    </ligand>
</feature>
<reference evidence="2 3" key="1">
    <citation type="submission" date="2020-07" db="EMBL/GenBank/DDBJ databases">
        <authorList>
            <person name="Feng X."/>
        </authorList>
    </citation>
    <scope>NUCLEOTIDE SEQUENCE [LARGE SCALE GENOMIC DNA]</scope>
    <source>
        <strain evidence="2 3">JCM14086</strain>
    </source>
</reference>
<dbReference type="GO" id="GO:0016856">
    <property type="term" value="F:racemase and epimerase activity, acting on hydroxy acids and derivatives"/>
    <property type="evidence" value="ECO:0007669"/>
    <property type="project" value="UniProtKB-UniRule"/>
</dbReference>
<keyword evidence="1" id="KW-0413">Isomerase</keyword>
<dbReference type="InterPro" id="IPR032586">
    <property type="entry name" value="UxaE"/>
</dbReference>
<dbReference type="Proteomes" id="UP000525652">
    <property type="component" value="Unassembled WGS sequence"/>
</dbReference>
<dbReference type="GO" id="GO:0046872">
    <property type="term" value="F:metal ion binding"/>
    <property type="evidence" value="ECO:0007669"/>
    <property type="project" value="UniProtKB-UniRule"/>
</dbReference>
<feature type="active site" description="Proton donor" evidence="1">
    <location>
        <position position="176"/>
    </location>
</feature>
<dbReference type="EMBL" id="JACHVA010000143">
    <property type="protein sequence ID" value="MBC2604321.1"/>
    <property type="molecule type" value="Genomic_DNA"/>
</dbReference>
<comment type="cofactor">
    <cofactor evidence="1">
        <name>a divalent metal cation</name>
        <dbReference type="ChEBI" id="CHEBI:60240"/>
    </cofactor>
</comment>
<comment type="caution">
    <text evidence="2">The sequence shown here is derived from an EMBL/GenBank/DDBJ whole genome shotgun (WGS) entry which is preliminary data.</text>
</comment>
<proteinExistence type="inferred from homology"/>
<keyword evidence="3" id="KW-1185">Reference proteome</keyword>